<reference evidence="2 3" key="1">
    <citation type="submission" date="2017-07" db="EMBL/GenBank/DDBJ databases">
        <title>Phylogenetic study on the rhizospheric bacterium Ochrobactrum sp. A44.</title>
        <authorList>
            <person name="Krzyzanowska D.M."/>
            <person name="Ossowicki A."/>
            <person name="Rajewska M."/>
            <person name="Maciag T."/>
            <person name="Kaczynski Z."/>
            <person name="Czerwicka M."/>
            <person name="Jafra S."/>
        </authorList>
    </citation>
    <scope>NUCLEOTIDE SEQUENCE [LARGE SCALE GENOMIC DNA]</scope>
    <source>
        <strain evidence="2 3">CCUG 30717</strain>
    </source>
</reference>
<accession>A0A256GUR9</accession>
<comment type="caution">
    <text evidence="2">The sequence shown here is derived from an EMBL/GenBank/DDBJ whole genome shotgun (WGS) entry which is preliminary data.</text>
</comment>
<evidence type="ECO:0000256" key="1">
    <source>
        <dbReference type="SAM" id="MobiDB-lite"/>
    </source>
</evidence>
<gene>
    <name evidence="2" type="ORF">CEV34_0011</name>
</gene>
<feature type="compositionally biased region" description="Basic and acidic residues" evidence="1">
    <location>
        <begin position="36"/>
        <end position="55"/>
    </location>
</feature>
<name>A0A256GUR9_9HYPH</name>
<dbReference type="Proteomes" id="UP000216188">
    <property type="component" value="Unassembled WGS sequence"/>
</dbReference>
<proteinExistence type="predicted"/>
<sequence length="64" mass="6995">MDEGVALLGIDLIAIDAVLARSEDVLARVKQPQRLAKPETDPLSRDPEWDEERPSHGSNGFVGL</sequence>
<evidence type="ECO:0000313" key="3">
    <source>
        <dbReference type="Proteomes" id="UP000216188"/>
    </source>
</evidence>
<protein>
    <submittedName>
        <fullName evidence="2">Uncharacterized protein</fullName>
    </submittedName>
</protein>
<organism evidence="2 3">
    <name type="scientific">Brucella pseudogrignonensis</name>
    <dbReference type="NCBI Taxonomy" id="419475"/>
    <lineage>
        <taxon>Bacteria</taxon>
        <taxon>Pseudomonadati</taxon>
        <taxon>Pseudomonadota</taxon>
        <taxon>Alphaproteobacteria</taxon>
        <taxon>Hyphomicrobiales</taxon>
        <taxon>Brucellaceae</taxon>
        <taxon>Brucella/Ochrobactrum group</taxon>
        <taxon>Brucella</taxon>
    </lineage>
</organism>
<keyword evidence="3" id="KW-1185">Reference proteome</keyword>
<feature type="region of interest" description="Disordered" evidence="1">
    <location>
        <begin position="31"/>
        <end position="64"/>
    </location>
</feature>
<dbReference type="EMBL" id="NNRM01000001">
    <property type="protein sequence ID" value="OYR30944.1"/>
    <property type="molecule type" value="Genomic_DNA"/>
</dbReference>
<evidence type="ECO:0000313" key="2">
    <source>
        <dbReference type="EMBL" id="OYR30944.1"/>
    </source>
</evidence>
<dbReference type="AlphaFoldDB" id="A0A256GUR9"/>